<gene>
    <name evidence="7" type="ORF">H9L09_05810</name>
</gene>
<dbReference type="InterPro" id="IPR002204">
    <property type="entry name" value="3-OH-isobutyrate_DH-rel_CS"/>
</dbReference>
<dbReference type="RefSeq" id="WP_187579747.1">
    <property type="nucleotide sequence ID" value="NZ_CP060713.1"/>
</dbReference>
<keyword evidence="2" id="KW-0560">Oxidoreductase</keyword>
<dbReference type="GO" id="GO:0016616">
    <property type="term" value="F:oxidoreductase activity, acting on the CH-OH group of donors, NAD or NADP as acceptor"/>
    <property type="evidence" value="ECO:0007669"/>
    <property type="project" value="TreeGrafter"/>
</dbReference>
<dbReference type="InterPro" id="IPR029154">
    <property type="entry name" value="HIBADH-like_NADP-bd"/>
</dbReference>
<dbReference type="PANTHER" id="PTHR22981">
    <property type="entry name" value="3-HYDROXYISOBUTYRATE DEHYDROGENASE-RELATED"/>
    <property type="match status" value="1"/>
</dbReference>
<dbReference type="PANTHER" id="PTHR22981:SF7">
    <property type="entry name" value="3-HYDROXYISOBUTYRATE DEHYDROGENASE, MITOCHONDRIAL"/>
    <property type="match status" value="1"/>
</dbReference>
<sequence length="319" mass="32735">MTDHAAGATLFVGLGRMGGPMARRYAATRPTYLYDADPDAAPRLAGSLPATALATLLPPPPEVDVVVLMLPTSAIVESVLLGEGEGGLLDALPAGALVLDMGSSVPASTRRLATVAAGRGIDLVDAPVSGGVSRAETGELSIMVGGRREAVERARPHLEPLGTSIVTVGPAGAGHAAKALNNLLSATNLAAAAEVLCVAQRAGIEPEVMLQVLNSSTGRSQATAVKYPQHVLTGTFGSGFELDLMVKDLAIASGIAEEVQAQAPVTRAAVASANEARRHLDRAGRDHTEIVKYYEHLNQALLRATATADGPTPTERTAP</sequence>
<evidence type="ECO:0000259" key="5">
    <source>
        <dbReference type="Pfam" id="PF03446"/>
    </source>
</evidence>
<dbReference type="SUPFAM" id="SSF51735">
    <property type="entry name" value="NAD(P)-binding Rossmann-fold domains"/>
    <property type="match status" value="1"/>
</dbReference>
<dbReference type="Pfam" id="PF14833">
    <property type="entry name" value="NAD_binding_11"/>
    <property type="match status" value="1"/>
</dbReference>
<name>A0A7G9RE78_9ACTN</name>
<evidence type="ECO:0000313" key="7">
    <source>
        <dbReference type="EMBL" id="QNN53903.1"/>
    </source>
</evidence>
<dbReference type="EMBL" id="CP060713">
    <property type="protein sequence ID" value="QNN53903.1"/>
    <property type="molecule type" value="Genomic_DNA"/>
</dbReference>
<dbReference type="AlphaFoldDB" id="A0A7G9RE78"/>
<dbReference type="GO" id="GO:0051287">
    <property type="term" value="F:NAD binding"/>
    <property type="evidence" value="ECO:0007669"/>
    <property type="project" value="InterPro"/>
</dbReference>
<dbReference type="KEGG" id="nmes:H9L09_05810"/>
<dbReference type="InterPro" id="IPR015815">
    <property type="entry name" value="HIBADH-related"/>
</dbReference>
<dbReference type="Pfam" id="PF03446">
    <property type="entry name" value="NAD_binding_2"/>
    <property type="match status" value="1"/>
</dbReference>
<dbReference type="Gene3D" id="1.10.1040.10">
    <property type="entry name" value="N-(1-d-carboxylethyl)-l-norvaline Dehydrogenase, domain 2"/>
    <property type="match status" value="1"/>
</dbReference>
<evidence type="ECO:0000313" key="8">
    <source>
        <dbReference type="Proteomes" id="UP000515947"/>
    </source>
</evidence>
<evidence type="ECO:0000259" key="6">
    <source>
        <dbReference type="Pfam" id="PF14833"/>
    </source>
</evidence>
<evidence type="ECO:0000256" key="3">
    <source>
        <dbReference type="ARBA" id="ARBA00023027"/>
    </source>
</evidence>
<dbReference type="InterPro" id="IPR036291">
    <property type="entry name" value="NAD(P)-bd_dom_sf"/>
</dbReference>
<dbReference type="SUPFAM" id="SSF48179">
    <property type="entry name" value="6-phosphogluconate dehydrogenase C-terminal domain-like"/>
    <property type="match status" value="1"/>
</dbReference>
<evidence type="ECO:0000256" key="4">
    <source>
        <dbReference type="PIRSR" id="PIRSR000103-1"/>
    </source>
</evidence>
<keyword evidence="3" id="KW-0520">NAD</keyword>
<comment type="similarity">
    <text evidence="1">Belongs to the HIBADH-related family.</text>
</comment>
<organism evidence="7 8">
    <name type="scientific">Nocardioides mesophilus</name>
    <dbReference type="NCBI Taxonomy" id="433659"/>
    <lineage>
        <taxon>Bacteria</taxon>
        <taxon>Bacillati</taxon>
        <taxon>Actinomycetota</taxon>
        <taxon>Actinomycetes</taxon>
        <taxon>Propionibacteriales</taxon>
        <taxon>Nocardioidaceae</taxon>
        <taxon>Nocardioides</taxon>
    </lineage>
</organism>
<dbReference type="InterPro" id="IPR008927">
    <property type="entry name" value="6-PGluconate_DH-like_C_sf"/>
</dbReference>
<dbReference type="InterPro" id="IPR013328">
    <property type="entry name" value="6PGD_dom2"/>
</dbReference>
<dbReference type="PIRSF" id="PIRSF000103">
    <property type="entry name" value="HIBADH"/>
    <property type="match status" value="1"/>
</dbReference>
<feature type="domain" description="3-hydroxyisobutyrate dehydrogenase-like NAD-binding" evidence="6">
    <location>
        <begin position="172"/>
        <end position="294"/>
    </location>
</feature>
<evidence type="ECO:0000256" key="1">
    <source>
        <dbReference type="ARBA" id="ARBA00009080"/>
    </source>
</evidence>
<dbReference type="GO" id="GO:0050661">
    <property type="term" value="F:NADP binding"/>
    <property type="evidence" value="ECO:0007669"/>
    <property type="project" value="InterPro"/>
</dbReference>
<dbReference type="Gene3D" id="3.40.50.720">
    <property type="entry name" value="NAD(P)-binding Rossmann-like Domain"/>
    <property type="match status" value="1"/>
</dbReference>
<dbReference type="InterPro" id="IPR006115">
    <property type="entry name" value="6PGDH_NADP-bd"/>
</dbReference>
<feature type="domain" description="6-phosphogluconate dehydrogenase NADP-binding" evidence="5">
    <location>
        <begin position="11"/>
        <end position="169"/>
    </location>
</feature>
<dbReference type="GO" id="GO:0016054">
    <property type="term" value="P:organic acid catabolic process"/>
    <property type="evidence" value="ECO:0007669"/>
    <property type="project" value="UniProtKB-ARBA"/>
</dbReference>
<feature type="active site" evidence="4">
    <location>
        <position position="178"/>
    </location>
</feature>
<reference evidence="7 8" key="1">
    <citation type="submission" date="2020-08" db="EMBL/GenBank/DDBJ databases">
        <title>Genome sequence of Nocardioides mesophilus KACC 16243T.</title>
        <authorList>
            <person name="Hyun D.-W."/>
            <person name="Bae J.-W."/>
        </authorList>
    </citation>
    <scope>NUCLEOTIDE SEQUENCE [LARGE SCALE GENOMIC DNA]</scope>
    <source>
        <strain evidence="7 8">KACC 16243</strain>
    </source>
</reference>
<dbReference type="PROSITE" id="PS00895">
    <property type="entry name" value="3_HYDROXYISOBUT_DH"/>
    <property type="match status" value="1"/>
</dbReference>
<accession>A0A7G9RE78</accession>
<evidence type="ECO:0000256" key="2">
    <source>
        <dbReference type="ARBA" id="ARBA00023002"/>
    </source>
</evidence>
<keyword evidence="8" id="KW-1185">Reference proteome</keyword>
<protein>
    <submittedName>
        <fullName evidence="7">NAD(P)-dependent oxidoreductase</fullName>
    </submittedName>
</protein>
<proteinExistence type="inferred from homology"/>
<dbReference type="Proteomes" id="UP000515947">
    <property type="component" value="Chromosome"/>
</dbReference>